<dbReference type="InterPro" id="IPR015915">
    <property type="entry name" value="Kelch-typ_b-propeller"/>
</dbReference>
<dbReference type="InterPro" id="IPR000315">
    <property type="entry name" value="Znf_B-box"/>
</dbReference>
<evidence type="ECO:0000256" key="1">
    <source>
        <dbReference type="ARBA" id="ARBA00022441"/>
    </source>
</evidence>
<evidence type="ECO:0000256" key="3">
    <source>
        <dbReference type="PROSITE-ProRule" id="PRU00024"/>
    </source>
</evidence>
<accession>A0AAU9I860</accession>
<dbReference type="SUPFAM" id="SSF117281">
    <property type="entry name" value="Kelch motif"/>
    <property type="match status" value="1"/>
</dbReference>
<evidence type="ECO:0000313" key="6">
    <source>
        <dbReference type="Proteomes" id="UP001162131"/>
    </source>
</evidence>
<dbReference type="EMBL" id="CAJZBQ010000002">
    <property type="protein sequence ID" value="CAG9310651.1"/>
    <property type="molecule type" value="Genomic_DNA"/>
</dbReference>
<keyword evidence="1" id="KW-0880">Kelch repeat</keyword>
<keyword evidence="3" id="KW-0479">Metal-binding</keyword>
<comment type="caution">
    <text evidence="5">The sequence shown here is derived from an EMBL/GenBank/DDBJ whole genome shotgun (WGS) entry which is preliminary data.</text>
</comment>
<name>A0AAU9I860_9CILI</name>
<dbReference type="Proteomes" id="UP001162131">
    <property type="component" value="Unassembled WGS sequence"/>
</dbReference>
<reference evidence="5" key="1">
    <citation type="submission" date="2021-09" db="EMBL/GenBank/DDBJ databases">
        <authorList>
            <consortium name="AG Swart"/>
            <person name="Singh M."/>
            <person name="Singh A."/>
            <person name="Seah K."/>
            <person name="Emmerich C."/>
        </authorList>
    </citation>
    <scope>NUCLEOTIDE SEQUENCE</scope>
    <source>
        <strain evidence="5">ATCC30299</strain>
    </source>
</reference>
<dbReference type="GO" id="GO:0008270">
    <property type="term" value="F:zinc ion binding"/>
    <property type="evidence" value="ECO:0007669"/>
    <property type="project" value="UniProtKB-KW"/>
</dbReference>
<dbReference type="PANTHER" id="PTHR46260">
    <property type="entry name" value="RING-TYPE DOMAIN-CONTAINING PROTEIN"/>
    <property type="match status" value="1"/>
</dbReference>
<evidence type="ECO:0000313" key="5">
    <source>
        <dbReference type="EMBL" id="CAG9310651.1"/>
    </source>
</evidence>
<keyword evidence="6" id="KW-1185">Reference proteome</keyword>
<organism evidence="5 6">
    <name type="scientific">Blepharisma stoltei</name>
    <dbReference type="NCBI Taxonomy" id="1481888"/>
    <lineage>
        <taxon>Eukaryota</taxon>
        <taxon>Sar</taxon>
        <taxon>Alveolata</taxon>
        <taxon>Ciliophora</taxon>
        <taxon>Postciliodesmatophora</taxon>
        <taxon>Heterotrichea</taxon>
        <taxon>Heterotrichida</taxon>
        <taxon>Blepharismidae</taxon>
        <taxon>Blepharisma</taxon>
    </lineage>
</organism>
<dbReference type="PROSITE" id="PS50119">
    <property type="entry name" value="ZF_BBOX"/>
    <property type="match status" value="1"/>
</dbReference>
<keyword evidence="2" id="KW-0677">Repeat</keyword>
<evidence type="ECO:0000256" key="2">
    <source>
        <dbReference type="ARBA" id="ARBA00022737"/>
    </source>
</evidence>
<proteinExistence type="predicted"/>
<dbReference type="InterPro" id="IPR006652">
    <property type="entry name" value="Kelch_1"/>
</dbReference>
<dbReference type="InterPro" id="IPR051746">
    <property type="entry name" value="Kelch_domain_containing_8"/>
</dbReference>
<sequence>MENSDDWVTCFLCDTARINLQNDGYHEFQSHKICNSCMISLQESGSIKGQANLSPSDCTIPQDPEIIDKSFPVCNNHSIKCKLFCSKCIEAICISCLKQHKFHLIESSAELARTFLKALHQLEFCAYYCEVNSTDEESNNAAQALKQEVIQTYNRVKDQAANSIAKELSISCQKYDETLEGLNSDFLGLSLDEKYKLVREGRQVYTNTNLLHWIEWNDRTVHMLDLATMTRSTHMFADDFIAPYYVRSAMVAPTKIFMCGGRFDVTSLGLRSAWLVHIDQNYKVEQLCDMFIGRSNHWVLYHNDFVYVIAGCDSNNEFTNKCERMNLRTRQWEMIASTNEIRDTSTAIVKDENIYIFGGRSESTKLAKTIEKYIVEKNSWIVLNFIMPFETSVQGAVLLPGESREILIFAGQDSGGKPLNRVAKVNLETESAYEMNPMPSKGGCVVNEVLVFGNKVYSYIFKGYNARTLETWDLTTEEWKTEAQS</sequence>
<evidence type="ECO:0000259" key="4">
    <source>
        <dbReference type="PROSITE" id="PS50119"/>
    </source>
</evidence>
<dbReference type="Pfam" id="PF24681">
    <property type="entry name" value="Kelch_KLHDC2_KLHL20_DRC7"/>
    <property type="match status" value="1"/>
</dbReference>
<keyword evidence="3" id="KW-0863">Zinc-finger</keyword>
<feature type="domain" description="B box-type" evidence="4">
    <location>
        <begin position="69"/>
        <end position="111"/>
    </location>
</feature>
<gene>
    <name evidence="5" type="ORF">BSTOLATCC_MIC1493</name>
</gene>
<dbReference type="Gene3D" id="2.120.10.80">
    <property type="entry name" value="Kelch-type beta propeller"/>
    <property type="match status" value="1"/>
</dbReference>
<protein>
    <recommendedName>
        <fullName evidence="4">B box-type domain-containing protein</fullName>
    </recommendedName>
</protein>
<dbReference type="SUPFAM" id="SSF57845">
    <property type="entry name" value="B-box zinc-binding domain"/>
    <property type="match status" value="1"/>
</dbReference>
<dbReference type="AlphaFoldDB" id="A0AAU9I860"/>
<keyword evidence="3" id="KW-0862">Zinc</keyword>
<dbReference type="SMART" id="SM00612">
    <property type="entry name" value="Kelch"/>
    <property type="match status" value="4"/>
</dbReference>
<dbReference type="PANTHER" id="PTHR46260:SF3">
    <property type="entry name" value="RING-TYPE DOMAIN-CONTAINING PROTEIN"/>
    <property type="match status" value="1"/>
</dbReference>